<feature type="coiled-coil region" evidence="4">
    <location>
        <begin position="287"/>
        <end position="346"/>
    </location>
</feature>
<dbReference type="GO" id="GO:0031267">
    <property type="term" value="F:small GTPase binding"/>
    <property type="evidence" value="ECO:0007669"/>
    <property type="project" value="TreeGrafter"/>
</dbReference>
<feature type="compositionally biased region" description="Basic residues" evidence="5">
    <location>
        <begin position="160"/>
        <end position="180"/>
    </location>
</feature>
<comment type="subcellular location">
    <subcellularLocation>
        <location evidence="1">Golgi apparatus</location>
    </subcellularLocation>
</comment>
<dbReference type="GO" id="GO:0006888">
    <property type="term" value="P:endoplasmic reticulum to Golgi vesicle-mediated transport"/>
    <property type="evidence" value="ECO:0007669"/>
    <property type="project" value="TreeGrafter"/>
</dbReference>
<name>A0A426YFD2_ENSVE</name>
<sequence length="418" mass="47646">MRSSIATYRESLSRIANEVLDTADDLETPRSRFSEGDSPASARRLPRRLSRISPPTGSPTSNGVDSGPQDEVCLICQGYTLISYEGHLESLESCVLSRHLRGEPKDLRLCTARYVPVWQLTDTWTGCYQAILLQSAVGDRCRPSAVEIDHQQSIEEEKGKKKKRKRRKKKRRSTSCRPRLRAAHGRLWSPRWERDRGDIEKDELDQNLKLHMQSTSEKAVDSTEISLQAPGMQQQYVLRFSTFLHGLMSSFSVLFVSLPAASKSSVNIRTHMFIWKLFQELEDSDKMDEDSKMIEDLRANCDQQRAQVLQLEKALRQEIAKTEELKKLKNDELRNSNETISDLKQKLANCMSIVNSKNVELLNLQTALGQYYAESEAKVSVCTSILLTCRSYCQKERLGRDLARAREEAAKLSESLKV</sequence>
<dbReference type="PANTHER" id="PTHR18921">
    <property type="entry name" value="MYOSIN HEAVY CHAIN - RELATED"/>
    <property type="match status" value="1"/>
</dbReference>
<feature type="region of interest" description="Disordered" evidence="5">
    <location>
        <begin position="20"/>
        <end position="66"/>
    </location>
</feature>
<feature type="region of interest" description="Disordered" evidence="5">
    <location>
        <begin position="152"/>
        <end position="180"/>
    </location>
</feature>
<evidence type="ECO:0000256" key="1">
    <source>
        <dbReference type="ARBA" id="ARBA00004555"/>
    </source>
</evidence>
<dbReference type="EMBL" id="AMZH03012800">
    <property type="protein sequence ID" value="RRT50370.1"/>
    <property type="molecule type" value="Genomic_DNA"/>
</dbReference>
<evidence type="ECO:0000256" key="4">
    <source>
        <dbReference type="SAM" id="Coils"/>
    </source>
</evidence>
<dbReference type="Proteomes" id="UP000287651">
    <property type="component" value="Unassembled WGS sequence"/>
</dbReference>
<evidence type="ECO:0000256" key="2">
    <source>
        <dbReference type="ARBA" id="ARBA00023034"/>
    </source>
</evidence>
<dbReference type="PANTHER" id="PTHR18921:SF2">
    <property type="entry name" value="THYROID RECEPTOR-INTERACTING PROTEIN 11"/>
    <property type="match status" value="1"/>
</dbReference>
<organism evidence="6 7">
    <name type="scientific">Ensete ventricosum</name>
    <name type="common">Abyssinian banana</name>
    <name type="synonym">Musa ensete</name>
    <dbReference type="NCBI Taxonomy" id="4639"/>
    <lineage>
        <taxon>Eukaryota</taxon>
        <taxon>Viridiplantae</taxon>
        <taxon>Streptophyta</taxon>
        <taxon>Embryophyta</taxon>
        <taxon>Tracheophyta</taxon>
        <taxon>Spermatophyta</taxon>
        <taxon>Magnoliopsida</taxon>
        <taxon>Liliopsida</taxon>
        <taxon>Zingiberales</taxon>
        <taxon>Musaceae</taxon>
        <taxon>Ensete</taxon>
    </lineage>
</organism>
<evidence type="ECO:0000256" key="3">
    <source>
        <dbReference type="ARBA" id="ARBA00023054"/>
    </source>
</evidence>
<proteinExistence type="predicted"/>
<protein>
    <submittedName>
        <fullName evidence="6">Uncharacterized protein</fullName>
    </submittedName>
</protein>
<evidence type="ECO:0000313" key="6">
    <source>
        <dbReference type="EMBL" id="RRT50370.1"/>
    </source>
</evidence>
<evidence type="ECO:0000313" key="7">
    <source>
        <dbReference type="Proteomes" id="UP000287651"/>
    </source>
</evidence>
<comment type="caution">
    <text evidence="6">The sequence shown here is derived from an EMBL/GenBank/DDBJ whole genome shotgun (WGS) entry which is preliminary data.</text>
</comment>
<dbReference type="AlphaFoldDB" id="A0A426YFD2"/>
<accession>A0A426YFD2</accession>
<reference evidence="6 7" key="1">
    <citation type="journal article" date="2014" name="Agronomy (Basel)">
        <title>A Draft Genome Sequence for Ensete ventricosum, the Drought-Tolerant Tree Against Hunger.</title>
        <authorList>
            <person name="Harrison J."/>
            <person name="Moore K.A."/>
            <person name="Paszkiewicz K."/>
            <person name="Jones T."/>
            <person name="Grant M."/>
            <person name="Ambacheew D."/>
            <person name="Muzemil S."/>
            <person name="Studholme D.J."/>
        </authorList>
    </citation>
    <scope>NUCLEOTIDE SEQUENCE [LARGE SCALE GENOMIC DNA]</scope>
</reference>
<dbReference type="GO" id="GO:0005794">
    <property type="term" value="C:Golgi apparatus"/>
    <property type="evidence" value="ECO:0007669"/>
    <property type="project" value="UniProtKB-SubCell"/>
</dbReference>
<evidence type="ECO:0000256" key="5">
    <source>
        <dbReference type="SAM" id="MobiDB-lite"/>
    </source>
</evidence>
<gene>
    <name evidence="6" type="ORF">B296_00032583</name>
</gene>
<dbReference type="GO" id="GO:0007030">
    <property type="term" value="P:Golgi organization"/>
    <property type="evidence" value="ECO:0007669"/>
    <property type="project" value="TreeGrafter"/>
</dbReference>
<keyword evidence="3 4" id="KW-0175">Coiled coil</keyword>
<keyword evidence="2" id="KW-0333">Golgi apparatus</keyword>